<sequence length="74" mass="8143">MHLVDGDAASDQALANSLSLFVAGVDYRYRVVPVERIGRERCFGLLGSGCFWINGGEHDVLLMRGERRVMSGCL</sequence>
<evidence type="ECO:0000313" key="1">
    <source>
        <dbReference type="EMBL" id="AOZ49108.1"/>
    </source>
</evidence>
<dbReference type="EMBL" id="CP017707">
    <property type="protein sequence ID" value="AOZ49108.1"/>
    <property type="molecule type" value="Genomic_DNA"/>
</dbReference>
<dbReference type="KEGG" id="cvc:BKX93_03220"/>
<gene>
    <name evidence="1" type="ORF">BKX93_03220</name>
</gene>
<protein>
    <submittedName>
        <fullName evidence="1">Uncharacterized protein</fullName>
    </submittedName>
</protein>
<organism evidence="1 2">
    <name type="scientific">Chromobacterium vaccinii</name>
    <dbReference type="NCBI Taxonomy" id="1108595"/>
    <lineage>
        <taxon>Bacteria</taxon>
        <taxon>Pseudomonadati</taxon>
        <taxon>Pseudomonadota</taxon>
        <taxon>Betaproteobacteria</taxon>
        <taxon>Neisseriales</taxon>
        <taxon>Chromobacteriaceae</taxon>
        <taxon>Chromobacterium</taxon>
    </lineage>
</organism>
<proteinExistence type="predicted"/>
<evidence type="ECO:0000313" key="2">
    <source>
        <dbReference type="Proteomes" id="UP000178776"/>
    </source>
</evidence>
<dbReference type="AlphaFoldDB" id="A0A1D9LCW8"/>
<reference evidence="1 2" key="1">
    <citation type="submission" date="2016-10" db="EMBL/GenBank/DDBJ databases">
        <title>Chromobacterium muskegensis sp. nov., an insecticidal bacterium isolated from Sphagnum bogs.</title>
        <authorList>
            <person name="Sparks M.E."/>
            <person name="Blackburn M.B."/>
            <person name="Gundersen-Rindal D.E."/>
            <person name="Mitchell A."/>
            <person name="Farrar R."/>
            <person name="Kuhar D."/>
        </authorList>
    </citation>
    <scope>NUCLEOTIDE SEQUENCE [LARGE SCALE GENOMIC DNA]</scope>
    <source>
        <strain evidence="1 2">21-1</strain>
    </source>
</reference>
<name>A0A1D9LCW8_9NEIS</name>
<accession>A0A1D9LCW8</accession>
<dbReference type="Proteomes" id="UP000178776">
    <property type="component" value="Chromosome"/>
</dbReference>